<sequence>MSNRTKVIVGGVAVGLILLIWVPWWVTFLIVIGIPAAAYLTLDRSQRRRLRRATRRQINR</sequence>
<keyword evidence="3" id="KW-1185">Reference proteome</keyword>
<evidence type="ECO:0000256" key="1">
    <source>
        <dbReference type="SAM" id="Phobius"/>
    </source>
</evidence>
<protein>
    <recommendedName>
        <fullName evidence="4">Integral membrane protein</fullName>
    </recommendedName>
</protein>
<dbReference type="EMBL" id="FODD01000011">
    <property type="protein sequence ID" value="SEN83632.1"/>
    <property type="molecule type" value="Genomic_DNA"/>
</dbReference>
<dbReference type="STRING" id="310780.SAMN05216267_101128"/>
<dbReference type="Proteomes" id="UP000181951">
    <property type="component" value="Unassembled WGS sequence"/>
</dbReference>
<evidence type="ECO:0000313" key="3">
    <source>
        <dbReference type="Proteomes" id="UP000181951"/>
    </source>
</evidence>
<evidence type="ECO:0000313" key="2">
    <source>
        <dbReference type="EMBL" id="SEN83632.1"/>
    </source>
</evidence>
<keyword evidence="1" id="KW-1133">Transmembrane helix</keyword>
<keyword evidence="1" id="KW-0812">Transmembrane</keyword>
<accession>A0A1H8JSE0</accession>
<keyword evidence="1" id="KW-0472">Membrane</keyword>
<gene>
    <name evidence="2" type="ORF">SAMN05216267_101128</name>
</gene>
<name>A0A1H8JSE0_9ACTN</name>
<organism evidence="2 3">
    <name type="scientific">Actinacidiphila rubida</name>
    <dbReference type="NCBI Taxonomy" id="310780"/>
    <lineage>
        <taxon>Bacteria</taxon>
        <taxon>Bacillati</taxon>
        <taxon>Actinomycetota</taxon>
        <taxon>Actinomycetes</taxon>
        <taxon>Kitasatosporales</taxon>
        <taxon>Streptomycetaceae</taxon>
        <taxon>Actinacidiphila</taxon>
    </lineage>
</organism>
<proteinExistence type="predicted"/>
<dbReference type="RefSeq" id="WP_069463527.1">
    <property type="nucleotide sequence ID" value="NZ_FODD01000011.1"/>
</dbReference>
<reference evidence="2 3" key="1">
    <citation type="submission" date="2016-10" db="EMBL/GenBank/DDBJ databases">
        <authorList>
            <person name="de Groot N.N."/>
        </authorList>
    </citation>
    <scope>NUCLEOTIDE SEQUENCE [LARGE SCALE GENOMIC DNA]</scope>
    <source>
        <strain evidence="2 3">CGMCC 4.2026</strain>
    </source>
</reference>
<dbReference type="AlphaFoldDB" id="A0A1H8JSE0"/>
<feature type="transmembrane region" description="Helical" evidence="1">
    <location>
        <begin position="12"/>
        <end position="42"/>
    </location>
</feature>
<evidence type="ECO:0008006" key="4">
    <source>
        <dbReference type="Google" id="ProtNLM"/>
    </source>
</evidence>